<evidence type="ECO:0000313" key="5">
    <source>
        <dbReference type="EMBL" id="MCZ4548639.1"/>
    </source>
</evidence>
<protein>
    <submittedName>
        <fullName evidence="5">Alpha-ketoacid dehydrogenase subunit beta</fullName>
    </submittedName>
</protein>
<dbReference type="Pfam" id="PF02780">
    <property type="entry name" value="Transketolase_C"/>
    <property type="match status" value="1"/>
</dbReference>
<feature type="domain" description="Transketolase-like pyrimidine-binding" evidence="4">
    <location>
        <begin position="19"/>
        <end position="194"/>
    </location>
</feature>
<evidence type="ECO:0000256" key="1">
    <source>
        <dbReference type="ARBA" id="ARBA00001964"/>
    </source>
</evidence>
<dbReference type="InterPro" id="IPR009014">
    <property type="entry name" value="Transketo_C/PFOR_II"/>
</dbReference>
<comment type="caution">
    <text evidence="5">The sequence shown here is derived from an EMBL/GenBank/DDBJ whole genome shotgun (WGS) entry which is preliminary data.</text>
</comment>
<gene>
    <name evidence="5" type="ORF">O4213_01500</name>
</gene>
<dbReference type="SUPFAM" id="SSF52922">
    <property type="entry name" value="TK C-terminal domain-like"/>
    <property type="match status" value="1"/>
</dbReference>
<organism evidence="5 6">
    <name type="scientific">Gordonia rubripertincta</name>
    <name type="common">Rhodococcus corallinus</name>
    <dbReference type="NCBI Taxonomy" id="36822"/>
    <lineage>
        <taxon>Bacteria</taxon>
        <taxon>Bacillati</taxon>
        <taxon>Actinomycetota</taxon>
        <taxon>Actinomycetes</taxon>
        <taxon>Mycobacteriales</taxon>
        <taxon>Gordoniaceae</taxon>
        <taxon>Gordonia</taxon>
    </lineage>
</organism>
<dbReference type="PANTHER" id="PTHR43257">
    <property type="entry name" value="PYRUVATE DEHYDROGENASE E1 COMPONENT BETA SUBUNIT"/>
    <property type="match status" value="1"/>
</dbReference>
<keyword evidence="2" id="KW-0560">Oxidoreductase</keyword>
<dbReference type="InterPro" id="IPR033248">
    <property type="entry name" value="Transketolase_C"/>
</dbReference>
<dbReference type="RefSeq" id="WP_301569130.1">
    <property type="nucleotide sequence ID" value="NZ_JAPWIE010000001.1"/>
</dbReference>
<dbReference type="SUPFAM" id="SSF52518">
    <property type="entry name" value="Thiamin diphosphate-binding fold (THDP-binding)"/>
    <property type="match status" value="1"/>
</dbReference>
<evidence type="ECO:0000256" key="2">
    <source>
        <dbReference type="ARBA" id="ARBA00023002"/>
    </source>
</evidence>
<reference evidence="5" key="1">
    <citation type="submission" date="2022-12" db="EMBL/GenBank/DDBJ databases">
        <authorList>
            <person name="Krivoruchko A.V."/>
            <person name="Elkin A."/>
        </authorList>
    </citation>
    <scope>NUCLEOTIDE SEQUENCE</scope>
    <source>
        <strain evidence="5">IEGM 1388</strain>
    </source>
</reference>
<dbReference type="Proteomes" id="UP001067235">
    <property type="component" value="Unassembled WGS sequence"/>
</dbReference>
<keyword evidence="3" id="KW-0786">Thiamine pyrophosphate</keyword>
<dbReference type="EMBL" id="JAPWIE010000001">
    <property type="protein sequence ID" value="MCZ4548639.1"/>
    <property type="molecule type" value="Genomic_DNA"/>
</dbReference>
<proteinExistence type="predicted"/>
<sequence length="342" mass="36364">MSTVTSAEAARVEGETKRMRYIEAIESAIWEEMARDESVFTLGQGVSIGGFFGKKGAKTLAEEFGTKRVRDSGITEAFMAGSAAGAAMVGMRPIIQMGFAGFSLIAGDEIYHKLAKWRYMHGGKFELPAVIRLPGGHQDAAGPEHSNSYEVLGMHMPGLKVVVPGTAADAKGLLKAAVRDPNPVLFHEVRSLNFIKGPVPTDPDFVVPIGVAEVVTVGSDVTLITYGHMRKESLTAAAELAAEGISVEVIDLKSLVPLDYPTVFESVAKTGRAMVVNEAALTAGPASEIAVKIYEELFASLKAPVVRVCAPDVPAPQTLRLEAMMRPTPEQIASAARELASK</sequence>
<evidence type="ECO:0000259" key="4">
    <source>
        <dbReference type="SMART" id="SM00861"/>
    </source>
</evidence>
<dbReference type="InterPro" id="IPR005475">
    <property type="entry name" value="Transketolase-like_Pyr-bd"/>
</dbReference>
<dbReference type="Gene3D" id="3.40.50.920">
    <property type="match status" value="1"/>
</dbReference>
<name>A0ABT4MNR9_GORRU</name>
<dbReference type="Pfam" id="PF02779">
    <property type="entry name" value="Transket_pyr"/>
    <property type="match status" value="1"/>
</dbReference>
<evidence type="ECO:0000256" key="3">
    <source>
        <dbReference type="ARBA" id="ARBA00023052"/>
    </source>
</evidence>
<dbReference type="SMART" id="SM00861">
    <property type="entry name" value="Transket_pyr"/>
    <property type="match status" value="1"/>
</dbReference>
<dbReference type="PANTHER" id="PTHR43257:SF2">
    <property type="entry name" value="PYRUVATE DEHYDROGENASE E1 COMPONENT SUBUNIT BETA"/>
    <property type="match status" value="1"/>
</dbReference>
<comment type="cofactor">
    <cofactor evidence="1">
        <name>thiamine diphosphate</name>
        <dbReference type="ChEBI" id="CHEBI:58937"/>
    </cofactor>
</comment>
<evidence type="ECO:0000313" key="6">
    <source>
        <dbReference type="Proteomes" id="UP001067235"/>
    </source>
</evidence>
<keyword evidence="6" id="KW-1185">Reference proteome</keyword>
<accession>A0ABT4MNR9</accession>
<dbReference type="Gene3D" id="3.40.50.970">
    <property type="match status" value="1"/>
</dbReference>
<dbReference type="InterPro" id="IPR029061">
    <property type="entry name" value="THDP-binding"/>
</dbReference>